<name>A0ACC0F9D7_9ERIC</name>
<evidence type="ECO:0000313" key="1">
    <source>
        <dbReference type="EMBL" id="KAI7984743.1"/>
    </source>
</evidence>
<proteinExistence type="predicted"/>
<accession>A0ACC0F9D7</accession>
<organism evidence="1 2">
    <name type="scientific">Camellia lanceoleosa</name>
    <dbReference type="NCBI Taxonomy" id="1840588"/>
    <lineage>
        <taxon>Eukaryota</taxon>
        <taxon>Viridiplantae</taxon>
        <taxon>Streptophyta</taxon>
        <taxon>Embryophyta</taxon>
        <taxon>Tracheophyta</taxon>
        <taxon>Spermatophyta</taxon>
        <taxon>Magnoliopsida</taxon>
        <taxon>eudicotyledons</taxon>
        <taxon>Gunneridae</taxon>
        <taxon>Pentapetalae</taxon>
        <taxon>asterids</taxon>
        <taxon>Ericales</taxon>
        <taxon>Theaceae</taxon>
        <taxon>Camellia</taxon>
    </lineage>
</organism>
<protein>
    <submittedName>
        <fullName evidence="1">Acidic endochitinase</fullName>
    </submittedName>
</protein>
<evidence type="ECO:0000313" key="2">
    <source>
        <dbReference type="Proteomes" id="UP001060215"/>
    </source>
</evidence>
<dbReference type="Proteomes" id="UP001060215">
    <property type="component" value="Chromosome 15"/>
</dbReference>
<comment type="caution">
    <text evidence="1">The sequence shown here is derived from an EMBL/GenBank/DDBJ whole genome shotgun (WGS) entry which is preliminary data.</text>
</comment>
<keyword evidence="2" id="KW-1185">Reference proteome</keyword>
<gene>
    <name evidence="1" type="ORF">LOK49_LG14G00287</name>
</gene>
<reference evidence="1 2" key="1">
    <citation type="journal article" date="2022" name="Plant J.">
        <title>Chromosome-level genome of Camellia lanceoleosa provides a valuable resource for understanding genome evolution and self-incompatibility.</title>
        <authorList>
            <person name="Gong W."/>
            <person name="Xiao S."/>
            <person name="Wang L."/>
            <person name="Liao Z."/>
            <person name="Chang Y."/>
            <person name="Mo W."/>
            <person name="Hu G."/>
            <person name="Li W."/>
            <person name="Zhao G."/>
            <person name="Zhu H."/>
            <person name="Hu X."/>
            <person name="Ji K."/>
            <person name="Xiang X."/>
            <person name="Song Q."/>
            <person name="Yuan D."/>
            <person name="Jin S."/>
            <person name="Zhang L."/>
        </authorList>
    </citation>
    <scope>NUCLEOTIDE SEQUENCE [LARGE SCALE GENOMIC DNA]</scope>
    <source>
        <strain evidence="1">SQ_2022a</strain>
    </source>
</reference>
<dbReference type="EMBL" id="CM045772">
    <property type="protein sequence ID" value="KAI7984743.1"/>
    <property type="molecule type" value="Genomic_DNA"/>
</dbReference>
<sequence>MQINGVEIGVGQVLSGVMCDTSDSTGKMVMVVAKIAVVGGGSGGGDIVIGDDSTDPLLRLDGHCNTTANGCAALSSDICHCQNLGIKVILSIEAYSLESKSHAKNVSEYLWNNYLGGNSSSRPFGNVVLNAPECPFPDVFLGDALNTGLFDYVWVHFYNLYAGKLPCQYNNNTSGGNIHALLDSWKVWIRSTKGDVKVFMGLLALTEDVLSGFIPAEVLKGQILPEINKSSKYGGVMLWTLLWDNQSGYSDSIKGSV</sequence>